<sequence length="293" mass="30941">MSGNASLSAKYGRTLVTGVLAVTVLFLLVPVVVTFVASFARSWTGPLPSGFVTLEHWRYVLGFQQVSDAANYSLNLDAVIRAFPNVGAMVRASPLFASLVLALGGVAVNLVAGVPIAYAVARYEFPGREWVNAFAVLPLAPGIVLGVAFLRAYPDLAATNLGLVVGYSLLKAPYMVMAVQSSFESMDLRQMEESARSLGASWPRTFLTVVVPNARTGIVSGSIICWTLAAAEFNFSYVVVSGGNRPLSLFLKANISNSSFLTTAAAVSAFFLLVAGITGLLQVVGTRGFSART</sequence>
<evidence type="ECO:0000256" key="8">
    <source>
        <dbReference type="RuleBase" id="RU363032"/>
    </source>
</evidence>
<keyword evidence="7 8" id="KW-0472">Membrane</keyword>
<dbReference type="InterPro" id="IPR035906">
    <property type="entry name" value="MetI-like_sf"/>
</dbReference>
<evidence type="ECO:0000256" key="6">
    <source>
        <dbReference type="ARBA" id="ARBA00022989"/>
    </source>
</evidence>
<dbReference type="Gene3D" id="1.10.3720.10">
    <property type="entry name" value="MetI-like"/>
    <property type="match status" value="1"/>
</dbReference>
<evidence type="ECO:0000256" key="3">
    <source>
        <dbReference type="ARBA" id="ARBA00022475"/>
    </source>
</evidence>
<protein>
    <submittedName>
        <fullName evidence="10">ABC transporter permease</fullName>
    </submittedName>
</protein>
<dbReference type="EMBL" id="JBHSHT010000001">
    <property type="protein sequence ID" value="MFC4824026.1"/>
    <property type="molecule type" value="Genomic_DNA"/>
</dbReference>
<keyword evidence="11" id="KW-1185">Reference proteome</keyword>
<proteinExistence type="inferred from homology"/>
<feature type="transmembrane region" description="Helical" evidence="8">
    <location>
        <begin position="223"/>
        <end position="240"/>
    </location>
</feature>
<feature type="transmembrane region" description="Helical" evidence="8">
    <location>
        <begin position="260"/>
        <end position="284"/>
    </location>
</feature>
<organism evidence="10 11">
    <name type="scientific">Halorussus aquaticus</name>
    <dbReference type="NCBI Taxonomy" id="2953748"/>
    <lineage>
        <taxon>Archaea</taxon>
        <taxon>Methanobacteriati</taxon>
        <taxon>Methanobacteriota</taxon>
        <taxon>Stenosarchaea group</taxon>
        <taxon>Halobacteria</taxon>
        <taxon>Halobacteriales</taxon>
        <taxon>Haladaptataceae</taxon>
        <taxon>Halorussus</taxon>
    </lineage>
</organism>
<feature type="transmembrane region" description="Helical" evidence="8">
    <location>
        <begin position="15"/>
        <end position="40"/>
    </location>
</feature>
<keyword evidence="4" id="KW-0997">Cell inner membrane</keyword>
<evidence type="ECO:0000256" key="2">
    <source>
        <dbReference type="ARBA" id="ARBA00022448"/>
    </source>
</evidence>
<dbReference type="Pfam" id="PF00528">
    <property type="entry name" value="BPD_transp_1"/>
    <property type="match status" value="1"/>
</dbReference>
<keyword evidence="6 8" id="KW-1133">Transmembrane helix</keyword>
<dbReference type="GO" id="GO:0005886">
    <property type="term" value="C:plasma membrane"/>
    <property type="evidence" value="ECO:0007669"/>
    <property type="project" value="UniProtKB-SubCell"/>
</dbReference>
<dbReference type="GeneID" id="73045295"/>
<evidence type="ECO:0000256" key="1">
    <source>
        <dbReference type="ARBA" id="ARBA00004429"/>
    </source>
</evidence>
<feature type="transmembrane region" description="Helical" evidence="8">
    <location>
        <begin position="156"/>
        <end position="179"/>
    </location>
</feature>
<dbReference type="InterPro" id="IPR000515">
    <property type="entry name" value="MetI-like"/>
</dbReference>
<evidence type="ECO:0000259" key="9">
    <source>
        <dbReference type="PROSITE" id="PS50928"/>
    </source>
</evidence>
<keyword evidence="3" id="KW-1003">Cell membrane</keyword>
<dbReference type="AlphaFoldDB" id="A0ABD5Q0H5"/>
<feature type="transmembrane region" description="Helical" evidence="8">
    <location>
        <begin position="95"/>
        <end position="118"/>
    </location>
</feature>
<evidence type="ECO:0000256" key="7">
    <source>
        <dbReference type="ARBA" id="ARBA00023136"/>
    </source>
</evidence>
<gene>
    <name evidence="10" type="ORF">ACFO9K_07105</name>
</gene>
<comment type="similarity">
    <text evidence="8">Belongs to the binding-protein-dependent transport system permease family.</text>
</comment>
<comment type="subcellular location">
    <subcellularLocation>
        <location evidence="1">Cell inner membrane</location>
        <topology evidence="1">Multi-pass membrane protein</topology>
    </subcellularLocation>
    <subcellularLocation>
        <location evidence="8">Cell membrane</location>
        <topology evidence="8">Multi-pass membrane protein</topology>
    </subcellularLocation>
</comment>
<evidence type="ECO:0000313" key="10">
    <source>
        <dbReference type="EMBL" id="MFC4824026.1"/>
    </source>
</evidence>
<dbReference type="CDD" id="cd06261">
    <property type="entry name" value="TM_PBP2"/>
    <property type="match status" value="1"/>
</dbReference>
<keyword evidence="5 8" id="KW-0812">Transmembrane</keyword>
<comment type="caution">
    <text evidence="10">The sequence shown here is derived from an EMBL/GenBank/DDBJ whole genome shotgun (WGS) entry which is preliminary data.</text>
</comment>
<reference evidence="10 11" key="1">
    <citation type="journal article" date="2019" name="Int. J. Syst. Evol. Microbiol.">
        <title>The Global Catalogue of Microorganisms (GCM) 10K type strain sequencing project: providing services to taxonomists for standard genome sequencing and annotation.</title>
        <authorList>
            <consortium name="The Broad Institute Genomics Platform"/>
            <consortium name="The Broad Institute Genome Sequencing Center for Infectious Disease"/>
            <person name="Wu L."/>
            <person name="Ma J."/>
        </authorList>
    </citation>
    <scope>NUCLEOTIDE SEQUENCE [LARGE SCALE GENOMIC DNA]</scope>
    <source>
        <strain evidence="10 11">XZYJ18</strain>
    </source>
</reference>
<evidence type="ECO:0000313" key="11">
    <source>
        <dbReference type="Proteomes" id="UP001595945"/>
    </source>
</evidence>
<dbReference type="PANTHER" id="PTHR43357">
    <property type="entry name" value="INNER MEMBRANE ABC TRANSPORTER PERMEASE PROTEIN YDCV"/>
    <property type="match status" value="1"/>
</dbReference>
<evidence type="ECO:0000256" key="5">
    <source>
        <dbReference type="ARBA" id="ARBA00022692"/>
    </source>
</evidence>
<dbReference type="PROSITE" id="PS50928">
    <property type="entry name" value="ABC_TM1"/>
    <property type="match status" value="1"/>
</dbReference>
<dbReference type="SUPFAM" id="SSF161098">
    <property type="entry name" value="MetI-like"/>
    <property type="match status" value="1"/>
</dbReference>
<name>A0ABD5Q0H5_9EURY</name>
<evidence type="ECO:0000256" key="4">
    <source>
        <dbReference type="ARBA" id="ARBA00022519"/>
    </source>
</evidence>
<keyword evidence="2 8" id="KW-0813">Transport</keyword>
<feature type="transmembrane region" description="Helical" evidence="8">
    <location>
        <begin position="130"/>
        <end position="150"/>
    </location>
</feature>
<feature type="domain" description="ABC transmembrane type-1" evidence="9">
    <location>
        <begin position="95"/>
        <end position="282"/>
    </location>
</feature>
<accession>A0ABD5Q0H5</accession>
<dbReference type="RefSeq" id="WP_254266892.1">
    <property type="nucleotide sequence ID" value="NZ_CP100400.1"/>
</dbReference>
<dbReference type="Proteomes" id="UP001595945">
    <property type="component" value="Unassembled WGS sequence"/>
</dbReference>
<dbReference type="PANTHER" id="PTHR43357:SF4">
    <property type="entry name" value="INNER MEMBRANE ABC TRANSPORTER PERMEASE PROTEIN YDCV"/>
    <property type="match status" value="1"/>
</dbReference>